<evidence type="ECO:0000313" key="2">
    <source>
        <dbReference type="EMBL" id="GGN94473.1"/>
    </source>
</evidence>
<accession>A0A917YFI7</accession>
<dbReference type="Proteomes" id="UP000600365">
    <property type="component" value="Unassembled WGS sequence"/>
</dbReference>
<organism evidence="2 3">
    <name type="scientific">Streptomyces albiflavescens</name>
    <dbReference type="NCBI Taxonomy" id="1623582"/>
    <lineage>
        <taxon>Bacteria</taxon>
        <taxon>Bacillati</taxon>
        <taxon>Actinomycetota</taxon>
        <taxon>Actinomycetes</taxon>
        <taxon>Kitasatosporales</taxon>
        <taxon>Streptomycetaceae</taxon>
        <taxon>Streptomyces</taxon>
    </lineage>
</organism>
<evidence type="ECO:0000259" key="1">
    <source>
        <dbReference type="Pfam" id="PF20546"/>
    </source>
</evidence>
<evidence type="ECO:0000313" key="3">
    <source>
        <dbReference type="Proteomes" id="UP000600365"/>
    </source>
</evidence>
<keyword evidence="3" id="KW-1185">Reference proteome</keyword>
<dbReference type="RefSeq" id="WP_189192305.1">
    <property type="nucleotide sequence ID" value="NZ_BMMM01000030.1"/>
</dbReference>
<proteinExistence type="predicted"/>
<reference evidence="2 3" key="1">
    <citation type="journal article" date="2014" name="Int. J. Syst. Evol. Microbiol.">
        <title>Complete genome sequence of Corynebacterium casei LMG S-19264T (=DSM 44701T), isolated from a smear-ripened cheese.</title>
        <authorList>
            <consortium name="US DOE Joint Genome Institute (JGI-PGF)"/>
            <person name="Walter F."/>
            <person name="Albersmeier A."/>
            <person name="Kalinowski J."/>
            <person name="Ruckert C."/>
        </authorList>
    </citation>
    <scope>NUCLEOTIDE SEQUENCE [LARGE SCALE GENOMIC DNA]</scope>
    <source>
        <strain evidence="2 3">CGMCC 4.7111</strain>
    </source>
</reference>
<sequence length="46" mass="5598">MAFLAYHFHWPQEEILAMEHAERRQWIEQISSINRRISEESEGKGR</sequence>
<comment type="caution">
    <text evidence="2">The sequence shown here is derived from an EMBL/GenBank/DDBJ whole genome shotgun (WGS) entry which is preliminary data.</text>
</comment>
<name>A0A917YFI7_9ACTN</name>
<protein>
    <recommendedName>
        <fullName evidence="1">DUF6760 domain-containing protein</fullName>
    </recommendedName>
</protein>
<gene>
    <name evidence="2" type="ORF">GCM10011579_094000</name>
</gene>
<dbReference type="EMBL" id="BMMM01000030">
    <property type="protein sequence ID" value="GGN94473.1"/>
    <property type="molecule type" value="Genomic_DNA"/>
</dbReference>
<feature type="domain" description="DUF6760" evidence="1">
    <location>
        <begin position="2"/>
        <end position="42"/>
    </location>
</feature>
<dbReference type="Pfam" id="PF20546">
    <property type="entry name" value="DUF6760"/>
    <property type="match status" value="1"/>
</dbReference>
<dbReference type="InterPro" id="IPR046648">
    <property type="entry name" value="DUF6760"/>
</dbReference>
<dbReference type="AlphaFoldDB" id="A0A917YFI7"/>